<dbReference type="RefSeq" id="WP_053282523.1">
    <property type="nucleotide sequence ID" value="NZ_JNVD01000013.1"/>
</dbReference>
<evidence type="ECO:0000256" key="3">
    <source>
        <dbReference type="ARBA" id="ARBA00022801"/>
    </source>
</evidence>
<evidence type="ECO:0000256" key="5">
    <source>
        <dbReference type="SAM" id="MobiDB-lite"/>
    </source>
</evidence>
<keyword evidence="2" id="KW-0645">Protease</keyword>
<protein>
    <submittedName>
        <fullName evidence="7">Peptidase s49</fullName>
    </submittedName>
</protein>
<accession>A0A0L7MPR4</accession>
<gene>
    <name evidence="7" type="ORF">GL58_02855</name>
</gene>
<evidence type="ECO:0000313" key="8">
    <source>
        <dbReference type="Proteomes" id="UP000037442"/>
    </source>
</evidence>
<evidence type="ECO:0000259" key="6">
    <source>
        <dbReference type="Pfam" id="PF01343"/>
    </source>
</evidence>
<dbReference type="Gene3D" id="3.90.226.10">
    <property type="entry name" value="2-enoyl-CoA Hydratase, Chain A, domain 1"/>
    <property type="match status" value="1"/>
</dbReference>
<dbReference type="InterPro" id="IPR033855">
    <property type="entry name" value="Protein_C"/>
</dbReference>
<name>A0A0L7MPR4_COMTE</name>
<dbReference type="GO" id="GO:0006508">
    <property type="term" value="P:proteolysis"/>
    <property type="evidence" value="ECO:0007669"/>
    <property type="project" value="UniProtKB-KW"/>
</dbReference>
<organism evidence="7 8">
    <name type="scientific">Comamonas testosteroni</name>
    <name type="common">Pseudomonas testosteroni</name>
    <dbReference type="NCBI Taxonomy" id="285"/>
    <lineage>
        <taxon>Bacteria</taxon>
        <taxon>Pseudomonadati</taxon>
        <taxon>Pseudomonadota</taxon>
        <taxon>Betaproteobacteria</taxon>
        <taxon>Burkholderiales</taxon>
        <taxon>Comamonadaceae</taxon>
        <taxon>Comamonas</taxon>
    </lineage>
</organism>
<comment type="similarity">
    <text evidence="1">Belongs to the peptidase S49 family.</text>
</comment>
<dbReference type="GO" id="GO:0008236">
    <property type="term" value="F:serine-type peptidase activity"/>
    <property type="evidence" value="ECO:0007669"/>
    <property type="project" value="UniProtKB-KW"/>
</dbReference>
<evidence type="ECO:0000313" key="7">
    <source>
        <dbReference type="EMBL" id="KOC23926.1"/>
    </source>
</evidence>
<dbReference type="Pfam" id="PF01343">
    <property type="entry name" value="Peptidase_S49"/>
    <property type="match status" value="1"/>
</dbReference>
<feature type="domain" description="Peptidase S49" evidence="6">
    <location>
        <begin position="149"/>
        <end position="291"/>
    </location>
</feature>
<dbReference type="InterPro" id="IPR029045">
    <property type="entry name" value="ClpP/crotonase-like_dom_sf"/>
</dbReference>
<feature type="region of interest" description="Disordered" evidence="5">
    <location>
        <begin position="317"/>
        <end position="337"/>
    </location>
</feature>
<proteinExistence type="inferred from homology"/>
<dbReference type="AlphaFoldDB" id="A0A0L7MPR4"/>
<dbReference type="InterPro" id="IPR002142">
    <property type="entry name" value="Peptidase_S49"/>
</dbReference>
<dbReference type="PANTHER" id="PTHR33209:SF1">
    <property type="entry name" value="PEPTIDASE S49 DOMAIN-CONTAINING PROTEIN"/>
    <property type="match status" value="1"/>
</dbReference>
<keyword evidence="3" id="KW-0378">Hydrolase</keyword>
<dbReference type="Proteomes" id="UP000037442">
    <property type="component" value="Unassembled WGS sequence"/>
</dbReference>
<sequence>MSAFNFHPHIAQRVFNTPLLMHPQKLDAIIAGVGQRVLGTSAPLIQVGEAAKAELAPEMFTTKRGQRTDRGWRLVDGVAVVNAMGALVHRTRLEADSTLLIGYNDMAADMEDAMAHPDVHAILQVYDTPGGEVAGAFEYGQRIFDMRGRKPIVAIADGMAASAGYLGASAADEVVITSTGYAGSIGVVMRHVDFSRALANEGIQVTHIFAGSHKVDGNPYEPLPVAVREHLQADIEGLYTMFVQAVSKHRGLNEQAIRDTGAAVFRGQAAISAGLASRISTTDSLITELSARRARTYPAGGQPAHGTAVSKGALMSSTAPEAGNQPASPPVATSALSARISGAEAHAGPAQVSPDAVRAEGAAAERARISAILGHANASANPAITRQCIDTGLTAEQAKGFLDAATPAAAATAPAAASNQFAQAMTALGNPAVSGVESAVPDAAVASAAQSTAGWARAFGTSS</sequence>
<evidence type="ECO:0000256" key="4">
    <source>
        <dbReference type="ARBA" id="ARBA00022825"/>
    </source>
</evidence>
<comment type="caution">
    <text evidence="7">The sequence shown here is derived from an EMBL/GenBank/DDBJ whole genome shotgun (WGS) entry which is preliminary data.</text>
</comment>
<reference evidence="8" key="1">
    <citation type="submission" date="2014-06" db="EMBL/GenBank/DDBJ databases">
        <title>Draft genome sequence of C. testosteroni WDL7.</title>
        <authorList>
            <person name="Wu Y."/>
            <person name="Seshan H."/>
            <person name="Arumugam K."/>
        </authorList>
    </citation>
    <scope>NUCLEOTIDE SEQUENCE [LARGE SCALE GENOMIC DNA]</scope>
    <source>
        <strain evidence="8">WDL7</strain>
    </source>
</reference>
<dbReference type="SUPFAM" id="SSF52096">
    <property type="entry name" value="ClpP/crotonase"/>
    <property type="match status" value="1"/>
</dbReference>
<dbReference type="PATRIC" id="fig|285.49.peg.596"/>
<keyword evidence="4" id="KW-0720">Serine protease</keyword>
<evidence type="ECO:0000256" key="1">
    <source>
        <dbReference type="ARBA" id="ARBA00008683"/>
    </source>
</evidence>
<evidence type="ECO:0000256" key="2">
    <source>
        <dbReference type="ARBA" id="ARBA00022670"/>
    </source>
</evidence>
<dbReference type="PANTHER" id="PTHR33209">
    <property type="entry name" value="PROTEASE 4"/>
    <property type="match status" value="1"/>
</dbReference>
<dbReference type="EMBL" id="JNVD01000013">
    <property type="protein sequence ID" value="KOC23926.1"/>
    <property type="molecule type" value="Genomic_DNA"/>
</dbReference>
<dbReference type="CDD" id="cd07022">
    <property type="entry name" value="S49_Sppa_36K_type"/>
    <property type="match status" value="1"/>
</dbReference>